<reference evidence="1" key="1">
    <citation type="submission" date="2024-02" db="EMBL/GenBank/DDBJ databases">
        <title>Metagenome Assembled Genome of Zalaria obscura JY119.</title>
        <authorList>
            <person name="Vighnesh L."/>
            <person name="Jagadeeshwari U."/>
            <person name="Venkata Ramana C."/>
            <person name="Sasikala C."/>
        </authorList>
    </citation>
    <scope>NUCLEOTIDE SEQUENCE</scope>
    <source>
        <strain evidence="1">JY119</strain>
    </source>
</reference>
<comment type="caution">
    <text evidence="1">The sequence shown here is derived from an EMBL/GenBank/DDBJ whole genome shotgun (WGS) entry which is preliminary data.</text>
</comment>
<gene>
    <name evidence="1" type="primary">lcc1_2</name>
    <name evidence="1" type="ORF">M8818_004676</name>
</gene>
<dbReference type="EMBL" id="JAMKPW020000022">
    <property type="protein sequence ID" value="KAK8206841.1"/>
    <property type="molecule type" value="Genomic_DNA"/>
</dbReference>
<evidence type="ECO:0000313" key="2">
    <source>
        <dbReference type="Proteomes" id="UP001320706"/>
    </source>
</evidence>
<sequence>MKSFLTLVVFATCALGSILPPDFAAAALERRAVSTTTTKKVSSSVSSSPKSVASSSSSATSSVASSKTNTLVADPACTNSALTRACWGDGFSIATDFDSKWPTTGNTVTATLEIHETSLSPDGTERTVMAINGQYPGPTIRANWGDTLSITVKNSLKYNGTGIHWHGIRQYHSNQQDGVPGVTECPIAPGESRTYTFLATQYGTSWYHSHWSAQYGDGVKGAIVINGPATSNYDIDLGAFPVEDWYYEQMAVLEPGAASGPPQANNGLINGTMVNASGGGKYGSTTITKGKKYRLRLINQSVDNHFSVSLDNHPFTVITTDFVPIKPYATSWLFIGIGQRYDVIINANQTSGNYWFRAELSTSGLCGANAMNGNIFSIFTYADATAGTPTSTATPYTAGCADETEVRTIAPYWDSFVPTGPLANATNFLDVNADIVGVNTNGAAVFTWGINFTSLDLDWNKPIREYVHEGNTSYPVTDNIVTLPSEGDWAYWIIQEVASTSAPLIPIPHPIHLHGHDFYVLGQGTSTFTSDDVNGLNYGDPPRRDVAMLPPSGWLAMAFQTDNPGAWIMHCHIAWHAAGGLAMNFLESVDTIDSVDPIQSSFTDTCASWNAYYPANSVYLKDDSGI</sequence>
<name>A0ACC3SDK5_9PEZI</name>
<proteinExistence type="predicted"/>
<organism evidence="1 2">
    <name type="scientific">Zalaria obscura</name>
    <dbReference type="NCBI Taxonomy" id="2024903"/>
    <lineage>
        <taxon>Eukaryota</taxon>
        <taxon>Fungi</taxon>
        <taxon>Dikarya</taxon>
        <taxon>Ascomycota</taxon>
        <taxon>Pezizomycotina</taxon>
        <taxon>Dothideomycetes</taxon>
        <taxon>Dothideomycetidae</taxon>
        <taxon>Dothideales</taxon>
        <taxon>Zalariaceae</taxon>
        <taxon>Zalaria</taxon>
    </lineage>
</organism>
<evidence type="ECO:0000313" key="1">
    <source>
        <dbReference type="EMBL" id="KAK8206841.1"/>
    </source>
</evidence>
<dbReference type="Proteomes" id="UP001320706">
    <property type="component" value="Unassembled WGS sequence"/>
</dbReference>
<protein>
    <submittedName>
        <fullName evidence="1">Laccase, multicopper oxidase, benzenediol:oxygen oxidorectuctase</fullName>
    </submittedName>
</protein>
<accession>A0ACC3SDK5</accession>
<keyword evidence="2" id="KW-1185">Reference proteome</keyword>